<evidence type="ECO:0000313" key="3">
    <source>
        <dbReference type="Proteomes" id="UP000325641"/>
    </source>
</evidence>
<gene>
    <name evidence="2" type="ORF">F8237_15040</name>
</gene>
<name>A0A5P6P6E4_9BRAD</name>
<dbReference type="RefSeq" id="WP_151645755.1">
    <property type="nucleotide sequence ID" value="NZ_CP044543.1"/>
</dbReference>
<dbReference type="OrthoDB" id="8208375at2"/>
<proteinExistence type="predicted"/>
<accession>A0A5P6P6E4</accession>
<evidence type="ECO:0000256" key="1">
    <source>
        <dbReference type="SAM" id="MobiDB-lite"/>
    </source>
</evidence>
<feature type="region of interest" description="Disordered" evidence="1">
    <location>
        <begin position="219"/>
        <end position="247"/>
    </location>
</feature>
<dbReference type="EMBL" id="CP044543">
    <property type="protein sequence ID" value="QFI73604.1"/>
    <property type="molecule type" value="Genomic_DNA"/>
</dbReference>
<dbReference type="KEGG" id="bbet:F8237_15040"/>
<organism evidence="2 3">
    <name type="scientific">Bradyrhizobium betae</name>
    <dbReference type="NCBI Taxonomy" id="244734"/>
    <lineage>
        <taxon>Bacteria</taxon>
        <taxon>Pseudomonadati</taxon>
        <taxon>Pseudomonadota</taxon>
        <taxon>Alphaproteobacteria</taxon>
        <taxon>Hyphomicrobiales</taxon>
        <taxon>Nitrobacteraceae</taxon>
        <taxon>Bradyrhizobium</taxon>
    </lineage>
</organism>
<protein>
    <submittedName>
        <fullName evidence="2">Uncharacterized protein</fullName>
    </submittedName>
</protein>
<dbReference type="AlphaFoldDB" id="A0A5P6P6E4"/>
<sequence length="247" mass="28268">MAKLKVPSVQHLARNWQSTSERTCKKLVTLANSPPTFNYNSLFLAARDMLVFNQPYEEIVEGIRRAVKRADVRQNLLGVLPLIRDHFASVSPDFVQSIDRRYYLIGRGLMVPFDPPLLYGVGGQLTFPWFSFWRQNPLAKERLSLFVTLVDELLADDPDLAGAKFQILDFSVPKVKGREPERELRVIDARDIPRIDDSTKFEMLRIFADGYFMAEAELAGSTATPSEDRKQRDPRQGDFFDDDQQAP</sequence>
<feature type="compositionally biased region" description="Basic and acidic residues" evidence="1">
    <location>
        <begin position="226"/>
        <end position="238"/>
    </location>
</feature>
<reference evidence="3" key="1">
    <citation type="submission" date="2019-10" db="EMBL/GenBank/DDBJ databases">
        <title>Complete Genome Sequence of Bradyrhizobium betae type strain PL7HG1T.</title>
        <authorList>
            <person name="Bromfield E.S.P."/>
            <person name="Cloutier S."/>
        </authorList>
    </citation>
    <scope>NUCLEOTIDE SEQUENCE [LARGE SCALE GENOMIC DNA]</scope>
    <source>
        <strain evidence="3">PL7HG1</strain>
    </source>
</reference>
<evidence type="ECO:0000313" key="2">
    <source>
        <dbReference type="EMBL" id="QFI73604.1"/>
    </source>
</evidence>
<dbReference type="Proteomes" id="UP000325641">
    <property type="component" value="Chromosome"/>
</dbReference>